<feature type="chain" id="PRO_5017449574" evidence="1">
    <location>
        <begin position="25"/>
        <end position="372"/>
    </location>
</feature>
<comment type="caution">
    <text evidence="3">The sequence shown here is derived from an EMBL/GenBank/DDBJ whole genome shotgun (WGS) entry which is preliminary data.</text>
</comment>
<dbReference type="InterPro" id="IPR051465">
    <property type="entry name" value="Cell_Envelope_Struct_Comp"/>
</dbReference>
<dbReference type="Proteomes" id="UP000265692">
    <property type="component" value="Unassembled WGS sequence"/>
</dbReference>
<dbReference type="EMBL" id="QWEI01000012">
    <property type="protein sequence ID" value="RHW32730.1"/>
    <property type="molecule type" value="Genomic_DNA"/>
</dbReference>
<keyword evidence="4" id="KW-1185">Reference proteome</keyword>
<proteinExistence type="predicted"/>
<dbReference type="PROSITE" id="PS51272">
    <property type="entry name" value="SLH"/>
    <property type="match status" value="3"/>
</dbReference>
<dbReference type="PANTHER" id="PTHR43308">
    <property type="entry name" value="OUTER MEMBRANE PROTEIN ALPHA-RELATED"/>
    <property type="match status" value="1"/>
</dbReference>
<dbReference type="PANTHER" id="PTHR43308:SF5">
    <property type="entry name" value="S-LAYER PROTEIN _ PEPTIDOGLYCAN ENDO-BETA-N-ACETYLGLUCOSAMINIDASE"/>
    <property type="match status" value="1"/>
</dbReference>
<evidence type="ECO:0000313" key="4">
    <source>
        <dbReference type="Proteomes" id="UP000265692"/>
    </source>
</evidence>
<dbReference type="InterPro" id="IPR001119">
    <property type="entry name" value="SLH_dom"/>
</dbReference>
<evidence type="ECO:0000259" key="2">
    <source>
        <dbReference type="PROSITE" id="PS51272"/>
    </source>
</evidence>
<feature type="domain" description="SLH" evidence="2">
    <location>
        <begin position="30"/>
        <end position="104"/>
    </location>
</feature>
<reference evidence="3 4" key="1">
    <citation type="submission" date="2018-08" db="EMBL/GenBank/DDBJ databases">
        <title>Lysinibacillus sp. YLB-03 draft genome sequence.</title>
        <authorList>
            <person name="Yu L."/>
        </authorList>
    </citation>
    <scope>NUCLEOTIDE SEQUENCE [LARGE SCALE GENOMIC DNA]</scope>
    <source>
        <strain evidence="3 4">YLB-03</strain>
    </source>
</reference>
<evidence type="ECO:0000313" key="3">
    <source>
        <dbReference type="EMBL" id="RHW32730.1"/>
    </source>
</evidence>
<accession>A0A396S3D4</accession>
<protein>
    <submittedName>
        <fullName evidence="3">S-layer homology domain-containing protein</fullName>
    </submittedName>
</protein>
<name>A0A396S3D4_9BACL</name>
<feature type="domain" description="SLH" evidence="2">
    <location>
        <begin position="169"/>
        <end position="229"/>
    </location>
</feature>
<dbReference type="Pfam" id="PF00395">
    <property type="entry name" value="SLH"/>
    <property type="match status" value="3"/>
</dbReference>
<keyword evidence="1" id="KW-0732">Signal</keyword>
<feature type="signal peptide" evidence="1">
    <location>
        <begin position="1"/>
        <end position="24"/>
    </location>
</feature>
<dbReference type="OrthoDB" id="174569at2"/>
<organism evidence="3 4">
    <name type="scientific">Ureibacillus yapensis</name>
    <dbReference type="NCBI Taxonomy" id="2304605"/>
    <lineage>
        <taxon>Bacteria</taxon>
        <taxon>Bacillati</taxon>
        <taxon>Bacillota</taxon>
        <taxon>Bacilli</taxon>
        <taxon>Bacillales</taxon>
        <taxon>Caryophanaceae</taxon>
        <taxon>Ureibacillus</taxon>
    </lineage>
</organism>
<evidence type="ECO:0000256" key="1">
    <source>
        <dbReference type="SAM" id="SignalP"/>
    </source>
</evidence>
<feature type="domain" description="SLH" evidence="2">
    <location>
        <begin position="105"/>
        <end position="168"/>
    </location>
</feature>
<sequence>MKALYGFLTLIVAFGFFAASPTFAAEKSIDQYFLDDVDYEHWAYNALERFLYADIIDGYAETEKYEEDGEEYEYTYVSIKPNNSITRAEFTKILVNAMNLREDGKGKTFSDVKPSSWYSEYVNIAGSHGIIQGKTADTFGPNDKITRVQMAVMIYRAFQPTIDFSASGKAFADVPQEHFAYEAVIKTAAKGIIKGKSNGFKPRDNATRAEAIVMIDRSLHLEPGTGEDQTAAMQTVDRNIKDEAAYSVQEDYEALKTLYRETTTGYHLAYSLDSLGLSDMIEEDREVAMEQIGEYTINPVSVNKQFAEVRVDGLEYKVSMTAPKMSLDMTVDLSGTASLKKSEDGKWKIYNVVFDEEVYGEDWTETIATEVN</sequence>
<gene>
    <name evidence="3" type="ORF">D1B33_16305</name>
</gene>
<dbReference type="RefSeq" id="WP_118877471.1">
    <property type="nucleotide sequence ID" value="NZ_QWEI01000012.1"/>
</dbReference>
<dbReference type="AlphaFoldDB" id="A0A396S3D4"/>